<dbReference type="GO" id="GO:0019695">
    <property type="term" value="P:choline metabolic process"/>
    <property type="evidence" value="ECO:0007669"/>
    <property type="project" value="TreeGrafter"/>
</dbReference>
<dbReference type="GO" id="GO:0006581">
    <property type="term" value="P:acetylcholine catabolic process"/>
    <property type="evidence" value="ECO:0007669"/>
    <property type="project" value="TreeGrafter"/>
</dbReference>
<dbReference type="PANTHER" id="PTHR43918:SF12">
    <property type="entry name" value="ACETYLCHOLINESTERASE 1"/>
    <property type="match status" value="1"/>
</dbReference>
<keyword evidence="3" id="KW-0378">Hydrolase</keyword>
<dbReference type="OrthoDB" id="6508095at2759"/>
<evidence type="ECO:0000313" key="8">
    <source>
        <dbReference type="Proteomes" id="UP000499080"/>
    </source>
</evidence>
<dbReference type="InterPro" id="IPR029058">
    <property type="entry name" value="AB_hydrolase_fold"/>
</dbReference>
<dbReference type="PROSITE" id="PS00941">
    <property type="entry name" value="CARBOXYLESTERASE_B_2"/>
    <property type="match status" value="1"/>
</dbReference>
<feature type="domain" description="Carboxylesterase type B" evidence="5">
    <location>
        <begin position="48"/>
        <end position="214"/>
    </location>
</feature>
<comment type="caution">
    <text evidence="7">The sequence shown here is derived from an EMBL/GenBank/DDBJ whole genome shotgun (WGS) entry which is preliminary data.</text>
</comment>
<feature type="non-terminal residue" evidence="7">
    <location>
        <position position="214"/>
    </location>
</feature>
<keyword evidence="8" id="KW-1185">Reference proteome</keyword>
<accession>A0A4Y2JBP8</accession>
<dbReference type="GO" id="GO:0005615">
    <property type="term" value="C:extracellular space"/>
    <property type="evidence" value="ECO:0007669"/>
    <property type="project" value="TreeGrafter"/>
</dbReference>
<dbReference type="Proteomes" id="UP000499080">
    <property type="component" value="Unassembled WGS sequence"/>
</dbReference>
<organism evidence="7 8">
    <name type="scientific">Araneus ventricosus</name>
    <name type="common">Orbweaver spider</name>
    <name type="synonym">Epeira ventricosa</name>
    <dbReference type="NCBI Taxonomy" id="182803"/>
    <lineage>
        <taxon>Eukaryota</taxon>
        <taxon>Metazoa</taxon>
        <taxon>Ecdysozoa</taxon>
        <taxon>Arthropoda</taxon>
        <taxon>Chelicerata</taxon>
        <taxon>Arachnida</taxon>
        <taxon>Araneae</taxon>
        <taxon>Araneomorphae</taxon>
        <taxon>Entelegynae</taxon>
        <taxon>Araneoidea</taxon>
        <taxon>Araneidae</taxon>
        <taxon>Araneus</taxon>
    </lineage>
</organism>
<evidence type="ECO:0000259" key="5">
    <source>
        <dbReference type="Pfam" id="PF00135"/>
    </source>
</evidence>
<protein>
    <submittedName>
        <fullName evidence="7">Acetylcholinesterase-1</fullName>
    </submittedName>
</protein>
<dbReference type="SUPFAM" id="SSF53474">
    <property type="entry name" value="alpha/beta-Hydrolases"/>
    <property type="match status" value="1"/>
</dbReference>
<evidence type="ECO:0000313" key="6">
    <source>
        <dbReference type="EMBL" id="GBM87648.1"/>
    </source>
</evidence>
<dbReference type="Pfam" id="PF00135">
    <property type="entry name" value="COesterase"/>
    <property type="match status" value="1"/>
</dbReference>
<dbReference type="Gene3D" id="3.40.50.1820">
    <property type="entry name" value="alpha/beta hydrolase"/>
    <property type="match status" value="1"/>
</dbReference>
<evidence type="ECO:0000256" key="3">
    <source>
        <dbReference type="ARBA" id="ARBA00022801"/>
    </source>
</evidence>
<dbReference type="GO" id="GO:0003990">
    <property type="term" value="F:acetylcholinesterase activity"/>
    <property type="evidence" value="ECO:0007669"/>
    <property type="project" value="TreeGrafter"/>
</dbReference>
<dbReference type="InterPro" id="IPR019819">
    <property type="entry name" value="Carboxylesterase_B_CS"/>
</dbReference>
<reference evidence="7 8" key="1">
    <citation type="journal article" date="2019" name="Sci. Rep.">
        <title>Orb-weaving spider Araneus ventricosus genome elucidates the spidroin gene catalogue.</title>
        <authorList>
            <person name="Kono N."/>
            <person name="Nakamura H."/>
            <person name="Ohtoshi R."/>
            <person name="Moran D.A.P."/>
            <person name="Shinohara A."/>
            <person name="Yoshida Y."/>
            <person name="Fujiwara M."/>
            <person name="Mori M."/>
            <person name="Tomita M."/>
            <person name="Arakawa K."/>
        </authorList>
    </citation>
    <scope>NUCLEOTIDE SEQUENCE [LARGE SCALE GENOMIC DNA]</scope>
</reference>
<dbReference type="InterPro" id="IPR002018">
    <property type="entry name" value="CarbesteraseB"/>
</dbReference>
<evidence type="ECO:0000256" key="1">
    <source>
        <dbReference type="ARBA" id="ARBA00005964"/>
    </source>
</evidence>
<dbReference type="PANTHER" id="PTHR43918">
    <property type="entry name" value="ACETYLCHOLINESTERASE"/>
    <property type="match status" value="1"/>
</dbReference>
<sequence length="214" mass="24416">MIVVELKIYYAPVNELTQRLKETLANFWWLVNFLFLVSTLRVNGQHGDPRVTTSLGELVGSLAYVNEIESNHEIDVKQFLGVPFAKPPLENLRFLKPEAVEAWSEPIECKDRPKACVQYMETPFPWSMYPNDPNISEDCLYLNIWVPKDASPENKKSVLFWIYGGGFFMGSIRQEIYNGRVIAALGDVIVVTTNYRLGSLGFWSNYRDTAPGNV</sequence>
<gene>
    <name evidence="7" type="primary">ACES_48</name>
    <name evidence="6" type="synonym">ACES_83</name>
    <name evidence="6" type="ORF">AVEN_25213_1</name>
    <name evidence="7" type="ORF">AVEN_84801_1</name>
</gene>
<dbReference type="GO" id="GO:0005886">
    <property type="term" value="C:plasma membrane"/>
    <property type="evidence" value="ECO:0007669"/>
    <property type="project" value="TreeGrafter"/>
</dbReference>
<keyword evidence="4" id="KW-0325">Glycoprotein</keyword>
<evidence type="ECO:0000256" key="4">
    <source>
        <dbReference type="ARBA" id="ARBA00023180"/>
    </source>
</evidence>
<dbReference type="AlphaFoldDB" id="A0A4Y2JBP8"/>
<dbReference type="EMBL" id="BGPR01109984">
    <property type="protein sequence ID" value="GBM87733.1"/>
    <property type="molecule type" value="Genomic_DNA"/>
</dbReference>
<proteinExistence type="inferred from homology"/>
<dbReference type="EMBL" id="BGPR01109960">
    <property type="protein sequence ID" value="GBM87648.1"/>
    <property type="molecule type" value="Genomic_DNA"/>
</dbReference>
<keyword evidence="2" id="KW-0719">Serine esterase</keyword>
<dbReference type="InterPro" id="IPR050654">
    <property type="entry name" value="AChE-related_enzymes"/>
</dbReference>
<evidence type="ECO:0000313" key="7">
    <source>
        <dbReference type="EMBL" id="GBM87733.1"/>
    </source>
</evidence>
<evidence type="ECO:0000256" key="2">
    <source>
        <dbReference type="ARBA" id="ARBA00022487"/>
    </source>
</evidence>
<name>A0A4Y2JBP8_ARAVE</name>
<comment type="similarity">
    <text evidence="1">Belongs to the type-B carboxylesterase/lipase family.</text>
</comment>